<organism evidence="1 2">
    <name type="scientific">Caerostris extrusa</name>
    <name type="common">Bark spider</name>
    <name type="synonym">Caerostris bankana</name>
    <dbReference type="NCBI Taxonomy" id="172846"/>
    <lineage>
        <taxon>Eukaryota</taxon>
        <taxon>Metazoa</taxon>
        <taxon>Ecdysozoa</taxon>
        <taxon>Arthropoda</taxon>
        <taxon>Chelicerata</taxon>
        <taxon>Arachnida</taxon>
        <taxon>Araneae</taxon>
        <taxon>Araneomorphae</taxon>
        <taxon>Entelegynae</taxon>
        <taxon>Araneoidea</taxon>
        <taxon>Araneidae</taxon>
        <taxon>Caerostris</taxon>
    </lineage>
</organism>
<dbReference type="Proteomes" id="UP001054945">
    <property type="component" value="Unassembled WGS sequence"/>
</dbReference>
<keyword evidence="2" id="KW-1185">Reference proteome</keyword>
<reference evidence="1 2" key="1">
    <citation type="submission" date="2021-06" db="EMBL/GenBank/DDBJ databases">
        <title>Caerostris extrusa draft genome.</title>
        <authorList>
            <person name="Kono N."/>
            <person name="Arakawa K."/>
        </authorList>
    </citation>
    <scope>NUCLEOTIDE SEQUENCE [LARGE SCALE GENOMIC DNA]</scope>
</reference>
<evidence type="ECO:0000313" key="1">
    <source>
        <dbReference type="EMBL" id="GIY81088.1"/>
    </source>
</evidence>
<gene>
    <name evidence="1" type="ORF">CEXT_265431</name>
</gene>
<protein>
    <submittedName>
        <fullName evidence="1">Uncharacterized protein</fullName>
    </submittedName>
</protein>
<dbReference type="AlphaFoldDB" id="A0AAV4WFR5"/>
<evidence type="ECO:0000313" key="2">
    <source>
        <dbReference type="Proteomes" id="UP001054945"/>
    </source>
</evidence>
<name>A0AAV4WFR5_CAEEX</name>
<comment type="caution">
    <text evidence="1">The sequence shown here is derived from an EMBL/GenBank/DDBJ whole genome shotgun (WGS) entry which is preliminary data.</text>
</comment>
<sequence length="103" mass="11887">MEKKKMINGLENSIIFPRLHRFREGWDSSTKTNLPSTTLVRVLRSRARPTSITIKRALSTSAVFFFNSYTFNKRTRTVMSIWEWAQLFCATFSTLCTTINAAS</sequence>
<accession>A0AAV4WFR5</accession>
<dbReference type="EMBL" id="BPLR01016079">
    <property type="protein sequence ID" value="GIY81088.1"/>
    <property type="molecule type" value="Genomic_DNA"/>
</dbReference>
<proteinExistence type="predicted"/>